<dbReference type="Pfam" id="PF05050">
    <property type="entry name" value="Methyltransf_21"/>
    <property type="match status" value="1"/>
</dbReference>
<dbReference type="PANTHER" id="PTHR34009:SF2">
    <property type="entry name" value="PROTEIN STAR"/>
    <property type="match status" value="1"/>
</dbReference>
<dbReference type="GO" id="GO:0005886">
    <property type="term" value="C:plasma membrane"/>
    <property type="evidence" value="ECO:0007669"/>
    <property type="project" value="TreeGrafter"/>
</dbReference>
<dbReference type="GO" id="GO:0008168">
    <property type="term" value="F:methyltransferase activity"/>
    <property type="evidence" value="ECO:0007669"/>
    <property type="project" value="UniProtKB-KW"/>
</dbReference>
<dbReference type="InterPro" id="IPR053202">
    <property type="entry name" value="EGF_Rcpt_Signaling_Reg"/>
</dbReference>
<dbReference type="PANTHER" id="PTHR34009">
    <property type="entry name" value="PROTEIN STAR"/>
    <property type="match status" value="1"/>
</dbReference>
<keyword evidence="2" id="KW-0808">Transferase</keyword>
<dbReference type="KEGG" id="apra:G3A50_15020"/>
<dbReference type="GO" id="GO:0032259">
    <property type="term" value="P:methylation"/>
    <property type="evidence" value="ECO:0007669"/>
    <property type="project" value="UniProtKB-KW"/>
</dbReference>
<evidence type="ECO:0000313" key="3">
    <source>
        <dbReference type="Proteomes" id="UP000464751"/>
    </source>
</evidence>
<accession>A0A6P1YN53</accession>
<name>A0A6P1YN53_9HYPH</name>
<sequence length="242" mass="27118">MAVPVGRPILGAVISMLRYLFRKLPISPWQKKYLKYMYFRSMAAIGRDAFPALFDIDRKMLKYLPGTNGTFIEVGANDGISQSNTWYLEAYRGWSGLLIEPVPELAKLAKRFRKTPVANVALGAMASDGDTLTLSVSDLTTTVANGKKDRSGAAAKQITVPIRALSALLTEHGISKVDFFSLDVEGFELPVLQGLDFDTHRPRYILVETEQAPEVEAYLKPWYDLKDTLTFHDYLFEARSTE</sequence>
<dbReference type="RefSeq" id="WP_163076022.1">
    <property type="nucleotide sequence ID" value="NZ_CP048630.1"/>
</dbReference>
<dbReference type="GO" id="GO:0005737">
    <property type="term" value="C:cytoplasm"/>
    <property type="evidence" value="ECO:0007669"/>
    <property type="project" value="GOC"/>
</dbReference>
<evidence type="ECO:0000313" key="2">
    <source>
        <dbReference type="EMBL" id="QIB34877.1"/>
    </source>
</evidence>
<dbReference type="SUPFAM" id="SSF53335">
    <property type="entry name" value="S-adenosyl-L-methionine-dependent methyltransferases"/>
    <property type="match status" value="1"/>
</dbReference>
<gene>
    <name evidence="2" type="ORF">G3A50_15020</name>
</gene>
<dbReference type="GO" id="GO:0016197">
    <property type="term" value="P:endosomal transport"/>
    <property type="evidence" value="ECO:0007669"/>
    <property type="project" value="TreeGrafter"/>
</dbReference>
<proteinExistence type="predicted"/>
<dbReference type="Proteomes" id="UP000464751">
    <property type="component" value="Chromosome"/>
</dbReference>
<evidence type="ECO:0000259" key="1">
    <source>
        <dbReference type="Pfam" id="PF05050"/>
    </source>
</evidence>
<reference evidence="2 3" key="1">
    <citation type="submission" date="2020-02" db="EMBL/GenBank/DDBJ databases">
        <authorList>
            <person name="Li G."/>
        </authorList>
    </citation>
    <scope>NUCLEOTIDE SEQUENCE [LARGE SCALE GENOMIC DNA]</scope>
    <source>
        <strain evidence="2 3">DSM 102029</strain>
    </source>
</reference>
<dbReference type="GO" id="GO:0006888">
    <property type="term" value="P:endoplasmic reticulum to Golgi vesicle-mediated transport"/>
    <property type="evidence" value="ECO:0007669"/>
    <property type="project" value="TreeGrafter"/>
</dbReference>
<dbReference type="AlphaFoldDB" id="A0A6P1YN53"/>
<keyword evidence="3" id="KW-1185">Reference proteome</keyword>
<dbReference type="Gene3D" id="3.40.50.150">
    <property type="entry name" value="Vaccinia Virus protein VP39"/>
    <property type="match status" value="1"/>
</dbReference>
<dbReference type="InterPro" id="IPR006342">
    <property type="entry name" value="FkbM_mtfrase"/>
</dbReference>
<protein>
    <submittedName>
        <fullName evidence="2">FkbM family methyltransferase</fullName>
    </submittedName>
</protein>
<dbReference type="InterPro" id="IPR029063">
    <property type="entry name" value="SAM-dependent_MTases_sf"/>
</dbReference>
<keyword evidence="2" id="KW-0489">Methyltransferase</keyword>
<dbReference type="EMBL" id="CP048630">
    <property type="protein sequence ID" value="QIB34877.1"/>
    <property type="molecule type" value="Genomic_DNA"/>
</dbReference>
<dbReference type="NCBIfam" id="TIGR01444">
    <property type="entry name" value="fkbM_fam"/>
    <property type="match status" value="1"/>
</dbReference>
<organism evidence="2 3">
    <name type="scientific">Ancylobacter pratisalsi</name>
    <dbReference type="NCBI Taxonomy" id="1745854"/>
    <lineage>
        <taxon>Bacteria</taxon>
        <taxon>Pseudomonadati</taxon>
        <taxon>Pseudomonadota</taxon>
        <taxon>Alphaproteobacteria</taxon>
        <taxon>Hyphomicrobiales</taxon>
        <taxon>Xanthobacteraceae</taxon>
        <taxon>Ancylobacter</taxon>
    </lineage>
</organism>
<feature type="domain" description="Methyltransferase FkbM" evidence="1">
    <location>
        <begin position="73"/>
        <end position="213"/>
    </location>
</feature>